<feature type="domain" description="RING-type" evidence="5">
    <location>
        <begin position="15"/>
        <end position="58"/>
    </location>
</feature>
<dbReference type="InterPro" id="IPR013083">
    <property type="entry name" value="Znf_RING/FYVE/PHD"/>
</dbReference>
<organism evidence="6 7">
    <name type="scientific">Eptatretus burgeri</name>
    <name type="common">Inshore hagfish</name>
    <dbReference type="NCBI Taxonomy" id="7764"/>
    <lineage>
        <taxon>Eukaryota</taxon>
        <taxon>Metazoa</taxon>
        <taxon>Chordata</taxon>
        <taxon>Craniata</taxon>
        <taxon>Vertebrata</taxon>
        <taxon>Cyclostomata</taxon>
        <taxon>Myxini</taxon>
        <taxon>Myxiniformes</taxon>
        <taxon>Myxinidae</taxon>
        <taxon>Eptatretinae</taxon>
        <taxon>Eptatretus</taxon>
    </lineage>
</organism>
<keyword evidence="1" id="KW-0479">Metal-binding</keyword>
<evidence type="ECO:0000259" key="5">
    <source>
        <dbReference type="PROSITE" id="PS50089"/>
    </source>
</evidence>
<name>A0A8C4Q598_EPTBU</name>
<evidence type="ECO:0000256" key="3">
    <source>
        <dbReference type="ARBA" id="ARBA00022833"/>
    </source>
</evidence>
<evidence type="ECO:0000256" key="1">
    <source>
        <dbReference type="ARBA" id="ARBA00022723"/>
    </source>
</evidence>
<protein>
    <recommendedName>
        <fullName evidence="5">RING-type domain-containing protein</fullName>
    </recommendedName>
</protein>
<dbReference type="Gene3D" id="3.30.40.10">
    <property type="entry name" value="Zinc/RING finger domain, C3HC4 (zinc finger)"/>
    <property type="match status" value="1"/>
</dbReference>
<dbReference type="SMART" id="SM00184">
    <property type="entry name" value="RING"/>
    <property type="match status" value="1"/>
</dbReference>
<evidence type="ECO:0000256" key="2">
    <source>
        <dbReference type="ARBA" id="ARBA00022771"/>
    </source>
</evidence>
<dbReference type="OMA" id="ESHYTSA"/>
<dbReference type="AlphaFoldDB" id="A0A8C4Q598"/>
<accession>A0A8C4Q598</accession>
<dbReference type="PROSITE" id="PS50089">
    <property type="entry name" value="ZF_RING_2"/>
    <property type="match status" value="1"/>
</dbReference>
<evidence type="ECO:0000256" key="4">
    <source>
        <dbReference type="PROSITE-ProRule" id="PRU00175"/>
    </source>
</evidence>
<reference evidence="6" key="2">
    <citation type="submission" date="2025-09" db="UniProtKB">
        <authorList>
            <consortium name="Ensembl"/>
        </authorList>
    </citation>
    <scope>IDENTIFICATION</scope>
</reference>
<evidence type="ECO:0000313" key="7">
    <source>
        <dbReference type="Proteomes" id="UP000694388"/>
    </source>
</evidence>
<dbReference type="Ensembl" id="ENSEBUT00000010794.1">
    <property type="protein sequence ID" value="ENSEBUP00000010249.1"/>
    <property type="gene ID" value="ENSEBUG00000006587.1"/>
</dbReference>
<dbReference type="PANTHER" id="PTHR25465">
    <property type="entry name" value="B-BOX DOMAIN CONTAINING"/>
    <property type="match status" value="1"/>
</dbReference>
<keyword evidence="7" id="KW-1185">Reference proteome</keyword>
<keyword evidence="2 4" id="KW-0863">Zinc-finger</keyword>
<dbReference type="Gene3D" id="4.10.830.40">
    <property type="match status" value="1"/>
</dbReference>
<dbReference type="PROSITE" id="PS00518">
    <property type="entry name" value="ZF_RING_1"/>
    <property type="match status" value="1"/>
</dbReference>
<dbReference type="InterPro" id="IPR001841">
    <property type="entry name" value="Znf_RING"/>
</dbReference>
<evidence type="ECO:0000313" key="6">
    <source>
        <dbReference type="Ensembl" id="ENSEBUP00000010249.1"/>
    </source>
</evidence>
<dbReference type="InterPro" id="IPR051051">
    <property type="entry name" value="E3_ubiq-ligase_TRIM/RNF"/>
</dbReference>
<dbReference type="GeneTree" id="ENSGT00940000164538"/>
<sequence length="166" mass="18477">MAALPFEDELNGLVCTICLDLFNEPVTLPCGHSFCCVCIVKYWESSDGPGACVCANCREIFLQKPTLKRSVILDCLVKQVKLKKGEVGFLVRGQDDPKNEEHVTAHRRGGESRCEVCNRESVKRCIPCEIMCCERHVKPHKEKGHRLVEPGDAFRGEGSLQTQGTS</sequence>
<dbReference type="InterPro" id="IPR017907">
    <property type="entry name" value="Znf_RING_CS"/>
</dbReference>
<dbReference type="Pfam" id="PF15227">
    <property type="entry name" value="zf-C3HC4_4"/>
    <property type="match status" value="1"/>
</dbReference>
<reference evidence="6" key="1">
    <citation type="submission" date="2025-08" db="UniProtKB">
        <authorList>
            <consortium name="Ensembl"/>
        </authorList>
    </citation>
    <scope>IDENTIFICATION</scope>
</reference>
<dbReference type="PANTHER" id="PTHR25465:SF31">
    <property type="entry name" value="RING-TYPE DOMAIN-CONTAINING PROTEIN"/>
    <property type="match status" value="1"/>
</dbReference>
<keyword evidence="3" id="KW-0862">Zinc</keyword>
<dbReference type="GO" id="GO:0008270">
    <property type="term" value="F:zinc ion binding"/>
    <property type="evidence" value="ECO:0007669"/>
    <property type="project" value="UniProtKB-KW"/>
</dbReference>
<proteinExistence type="predicted"/>
<dbReference type="Proteomes" id="UP000694388">
    <property type="component" value="Unplaced"/>
</dbReference>
<dbReference type="SUPFAM" id="SSF57850">
    <property type="entry name" value="RING/U-box"/>
    <property type="match status" value="1"/>
</dbReference>